<dbReference type="Gene3D" id="1.25.40.10">
    <property type="entry name" value="Tetratricopeptide repeat domain"/>
    <property type="match status" value="2"/>
</dbReference>
<comment type="caution">
    <text evidence="5">The sequence shown here is derived from an EMBL/GenBank/DDBJ whole genome shotgun (WGS) entry which is preliminary data.</text>
</comment>
<dbReference type="InterPro" id="IPR019734">
    <property type="entry name" value="TPR_rpt"/>
</dbReference>
<dbReference type="InterPro" id="IPR011990">
    <property type="entry name" value="TPR-like_helical_dom_sf"/>
</dbReference>
<accession>A0ABQ6M5C9</accession>
<dbReference type="SMART" id="SM00028">
    <property type="entry name" value="TPR"/>
    <property type="match status" value="4"/>
</dbReference>
<feature type="region of interest" description="Disordered" evidence="4">
    <location>
        <begin position="1"/>
        <end position="26"/>
    </location>
</feature>
<evidence type="ECO:0000313" key="5">
    <source>
        <dbReference type="EMBL" id="GMI19748.1"/>
    </source>
</evidence>
<proteinExistence type="predicted"/>
<dbReference type="Pfam" id="PF13181">
    <property type="entry name" value="TPR_8"/>
    <property type="match status" value="1"/>
</dbReference>
<gene>
    <name evidence="5" type="ORF">TeGR_g10273</name>
</gene>
<dbReference type="Pfam" id="PF13424">
    <property type="entry name" value="TPR_12"/>
    <property type="match status" value="2"/>
</dbReference>
<keyword evidence="2 3" id="KW-0802">TPR repeat</keyword>
<reference evidence="5 6" key="1">
    <citation type="journal article" date="2023" name="Commun. Biol.">
        <title>Genome analysis of Parmales, the sister group of diatoms, reveals the evolutionary specialization of diatoms from phago-mixotrophs to photoautotrophs.</title>
        <authorList>
            <person name="Ban H."/>
            <person name="Sato S."/>
            <person name="Yoshikawa S."/>
            <person name="Yamada K."/>
            <person name="Nakamura Y."/>
            <person name="Ichinomiya M."/>
            <person name="Sato N."/>
            <person name="Blanc-Mathieu R."/>
            <person name="Endo H."/>
            <person name="Kuwata A."/>
            <person name="Ogata H."/>
        </authorList>
    </citation>
    <scope>NUCLEOTIDE SEQUENCE [LARGE SCALE GENOMIC DNA]</scope>
</reference>
<sequence length="541" mass="58784">MGCTSSKGVDAPICSPKKNQLPPGPVGGPETLHMLQYILGMMQARNACREVAKLELLLGLLNDPALKSFGGSPGHPEGAGADLTELHERAGWFRVELEKVIEGFLRSLGIDPQMEIKALDEEGKEKTFKAFTMAGLKTMESCTRKMTDDYDGDHMRICDVVRCSIVVETEKQLAAVLKALVGGQIKGEGVKVTVVRLKNRFAVPMFTGIMDCLLNVLVEVEGQGGHVCEIQSYKKRLDMFEKVGDVGGGEGGVEGGLRRLLEGGDVEKLIALRELAGVDVLGDPKLLGHAADRIVELTGEEETAEAAFALFNKGVGQYMNKEYDAALVSYGKALEIRIKLEGEGGSNVIGTRQNIALVYGDKGEHERALEEYEVVLKLSKASSDPELGEEGKGTATIMSNMGNVHREMEDYDKALELLKRGLEMKEKAGEEKARILTTVGEIANTYDDMGRYSEAVEWHERGLAGREAELGKNHPSTLTSVNNLALACYRGGDTDRAVELLERCEEGGMTDSVPDLKFAYGQGGPRFAAKLEALQQKYPNV</sequence>
<dbReference type="EMBL" id="BRYB01003736">
    <property type="protein sequence ID" value="GMI19748.1"/>
    <property type="molecule type" value="Genomic_DNA"/>
</dbReference>
<name>A0ABQ6M5C9_9STRA</name>
<dbReference type="PANTHER" id="PTHR45641:SF19">
    <property type="entry name" value="NEPHROCYSTIN-3"/>
    <property type="match status" value="1"/>
</dbReference>
<evidence type="ECO:0000256" key="2">
    <source>
        <dbReference type="ARBA" id="ARBA00022803"/>
    </source>
</evidence>
<protein>
    <submittedName>
        <fullName evidence="5">Uncharacterized protein</fullName>
    </submittedName>
</protein>
<feature type="repeat" description="TPR" evidence="3">
    <location>
        <begin position="395"/>
        <end position="428"/>
    </location>
</feature>
<evidence type="ECO:0000256" key="3">
    <source>
        <dbReference type="PROSITE-ProRule" id="PRU00339"/>
    </source>
</evidence>
<keyword evidence="6" id="KW-1185">Reference proteome</keyword>
<dbReference type="Proteomes" id="UP001165060">
    <property type="component" value="Unassembled WGS sequence"/>
</dbReference>
<organism evidence="5 6">
    <name type="scientific">Tetraparma gracilis</name>
    <dbReference type="NCBI Taxonomy" id="2962635"/>
    <lineage>
        <taxon>Eukaryota</taxon>
        <taxon>Sar</taxon>
        <taxon>Stramenopiles</taxon>
        <taxon>Ochrophyta</taxon>
        <taxon>Bolidophyceae</taxon>
        <taxon>Parmales</taxon>
        <taxon>Triparmaceae</taxon>
        <taxon>Tetraparma</taxon>
    </lineage>
</organism>
<dbReference type="SUPFAM" id="SSF48452">
    <property type="entry name" value="TPR-like"/>
    <property type="match status" value="1"/>
</dbReference>
<evidence type="ECO:0000313" key="6">
    <source>
        <dbReference type="Proteomes" id="UP001165060"/>
    </source>
</evidence>
<evidence type="ECO:0000256" key="4">
    <source>
        <dbReference type="SAM" id="MobiDB-lite"/>
    </source>
</evidence>
<keyword evidence="1" id="KW-0677">Repeat</keyword>
<evidence type="ECO:0000256" key="1">
    <source>
        <dbReference type="ARBA" id="ARBA00022737"/>
    </source>
</evidence>
<dbReference type="PANTHER" id="PTHR45641">
    <property type="entry name" value="TETRATRICOPEPTIDE REPEAT PROTEIN (AFU_ORTHOLOGUE AFUA_6G03870)"/>
    <property type="match status" value="1"/>
</dbReference>
<dbReference type="PROSITE" id="PS50005">
    <property type="entry name" value="TPR"/>
    <property type="match status" value="1"/>
</dbReference>